<keyword evidence="7" id="KW-0472">Membrane</keyword>
<comment type="subcellular location">
    <subcellularLocation>
        <location evidence="1">Membrane</location>
    </subcellularLocation>
</comment>
<dbReference type="GO" id="GO:0020037">
    <property type="term" value="F:heme binding"/>
    <property type="evidence" value="ECO:0007669"/>
    <property type="project" value="InterPro"/>
</dbReference>
<evidence type="ECO:0000256" key="3">
    <source>
        <dbReference type="ARBA" id="ARBA00022692"/>
    </source>
</evidence>
<dbReference type="InterPro" id="IPR002401">
    <property type="entry name" value="Cyt_P450_E_grp-I"/>
</dbReference>
<evidence type="ECO:0000256" key="4">
    <source>
        <dbReference type="ARBA" id="ARBA00022723"/>
    </source>
</evidence>
<evidence type="ECO:0000256" key="5">
    <source>
        <dbReference type="ARBA" id="ARBA00022989"/>
    </source>
</evidence>
<dbReference type="FunFam" id="1.10.630.10:FF:000057">
    <property type="entry name" value="Cytochrome P450 724B1"/>
    <property type="match status" value="1"/>
</dbReference>
<evidence type="ECO:0000256" key="11">
    <source>
        <dbReference type="ARBA" id="ARBA00067336"/>
    </source>
</evidence>
<gene>
    <name evidence="15" type="ORF">NE237_021137</name>
</gene>
<keyword evidence="3" id="KW-0812">Transmembrane</keyword>
<dbReference type="OrthoDB" id="1372046at2759"/>
<evidence type="ECO:0000256" key="12">
    <source>
        <dbReference type="ARBA" id="ARBA00077474"/>
    </source>
</evidence>
<comment type="similarity">
    <text evidence="14">Belongs to the cytochrome P450 family.</text>
</comment>
<comment type="catalytic activity">
    <reaction evidence="9">
        <text>campesterol + reduced [NADPH--hemoprotein reductase] + O2 = (22S)-22-hydroxycampesterol + oxidized [NADPH--hemoprotein reductase] + H2O + H(+)</text>
        <dbReference type="Rhea" id="RHEA:69835"/>
        <dbReference type="Rhea" id="RHEA-COMP:11964"/>
        <dbReference type="Rhea" id="RHEA-COMP:11965"/>
        <dbReference type="ChEBI" id="CHEBI:15377"/>
        <dbReference type="ChEBI" id="CHEBI:15378"/>
        <dbReference type="ChEBI" id="CHEBI:15379"/>
        <dbReference type="ChEBI" id="CHEBI:28623"/>
        <dbReference type="ChEBI" id="CHEBI:57618"/>
        <dbReference type="ChEBI" id="CHEBI:58210"/>
        <dbReference type="ChEBI" id="CHEBI:72331"/>
    </reaction>
    <physiologicalReaction direction="left-to-right" evidence="9">
        <dbReference type="Rhea" id="RHEA:69836"/>
    </physiologicalReaction>
</comment>
<keyword evidence="16" id="KW-1185">Reference proteome</keyword>
<evidence type="ECO:0000256" key="2">
    <source>
        <dbReference type="ARBA" id="ARBA00004972"/>
    </source>
</evidence>
<evidence type="ECO:0000256" key="8">
    <source>
        <dbReference type="ARBA" id="ARBA00037910"/>
    </source>
</evidence>
<dbReference type="GO" id="GO:0016125">
    <property type="term" value="P:sterol metabolic process"/>
    <property type="evidence" value="ECO:0007669"/>
    <property type="project" value="TreeGrafter"/>
</dbReference>
<dbReference type="InterPro" id="IPR001128">
    <property type="entry name" value="Cyt_P450"/>
</dbReference>
<dbReference type="InterPro" id="IPR036396">
    <property type="entry name" value="Cyt_P450_sf"/>
</dbReference>
<name>A0A9Q0HBW1_9MAGN</name>
<evidence type="ECO:0000256" key="9">
    <source>
        <dbReference type="ARBA" id="ARBA00052777"/>
    </source>
</evidence>
<keyword evidence="5" id="KW-1133">Transmembrane helix</keyword>
<dbReference type="AlphaFoldDB" id="A0A9Q0HBW1"/>
<evidence type="ECO:0000256" key="7">
    <source>
        <dbReference type="ARBA" id="ARBA00023136"/>
    </source>
</evidence>
<sequence>MFELLSSLCLSLSLGLAFGFVFIYFLFVKHVHNIKDDSLPPGSMGWPLLGETLAFLKPHKSNTMGCFLQERCSRYGKVFKSHLFGSPTIVSCDHELNMFILQNEEKLFQSSYPKPIYKIFGEQCLLVVRGDVHKKIKSVVLSFISMSKSKPEYLDVIDKRAASITESWKGRNEVMFCNETMKFTFSFMVKQILSLEPEDPLTSTILQDFHTFMKGVVSLPLHLPGTSYAKAVEARGRILSSVRTIMEERRKWGVVLAKGDFLDVLLSSIDLTENMKESIVLDLLLAGYETTSNLLAVTVYFLGHSHNALKQLKEEHHAIRKEKQKGEPLNMEDYKKMEFTQNVINEALRCGNIVKFLHRKALTDVNYKGYLIPSGWKVLPILTAAHLNPSLHENATEFNPWRWKGQEMSKNLQAFGGGRRLCPGAELGKLEVAFFIHHLVLNYRWRMKREDYPLAYPYVEFKRGLLLEIESTN</sequence>
<evidence type="ECO:0000256" key="6">
    <source>
        <dbReference type="ARBA" id="ARBA00023004"/>
    </source>
</evidence>
<dbReference type="SUPFAM" id="SSF48264">
    <property type="entry name" value="Cytochrome P450"/>
    <property type="match status" value="1"/>
</dbReference>
<comment type="pathway">
    <text evidence="8">Plant hormone biosynthesis; brassinosteroid biosynthesis.</text>
</comment>
<comment type="pathway">
    <text evidence="2">Hormone biosynthesis.</text>
</comment>
<dbReference type="InterPro" id="IPR017972">
    <property type="entry name" value="Cyt_P450_CS"/>
</dbReference>
<dbReference type="Proteomes" id="UP001141806">
    <property type="component" value="Unassembled WGS sequence"/>
</dbReference>
<keyword evidence="4 13" id="KW-0479">Metal-binding</keyword>
<evidence type="ECO:0000313" key="15">
    <source>
        <dbReference type="EMBL" id="KAJ4961227.1"/>
    </source>
</evidence>
<comment type="caution">
    <text evidence="15">The sequence shown here is derived from an EMBL/GenBank/DDBJ whole genome shotgun (WGS) entry which is preliminary data.</text>
</comment>
<keyword evidence="6 13" id="KW-0408">Iron</keyword>
<dbReference type="Gene3D" id="1.10.630.10">
    <property type="entry name" value="Cytochrome P450"/>
    <property type="match status" value="1"/>
</dbReference>
<dbReference type="PROSITE" id="PS00086">
    <property type="entry name" value="CYTOCHROME_P450"/>
    <property type="match status" value="1"/>
</dbReference>
<dbReference type="PANTHER" id="PTHR24286:SF159">
    <property type="entry name" value="CYTOCHROME P450, FAMILY 724, SUBFAMILY A, POLYPEPTIDE 1"/>
    <property type="match status" value="1"/>
</dbReference>
<proteinExistence type="inferred from homology"/>
<comment type="pathway">
    <text evidence="10">Steroid biosynthesis.</text>
</comment>
<organism evidence="15 16">
    <name type="scientific">Protea cynaroides</name>
    <dbReference type="NCBI Taxonomy" id="273540"/>
    <lineage>
        <taxon>Eukaryota</taxon>
        <taxon>Viridiplantae</taxon>
        <taxon>Streptophyta</taxon>
        <taxon>Embryophyta</taxon>
        <taxon>Tracheophyta</taxon>
        <taxon>Spermatophyta</taxon>
        <taxon>Magnoliopsida</taxon>
        <taxon>Proteales</taxon>
        <taxon>Proteaceae</taxon>
        <taxon>Protea</taxon>
    </lineage>
</organism>
<keyword evidence="14" id="KW-0560">Oxidoreductase</keyword>
<evidence type="ECO:0000256" key="14">
    <source>
        <dbReference type="RuleBase" id="RU000461"/>
    </source>
</evidence>
<dbReference type="EMBL" id="JAMYWD010000009">
    <property type="protein sequence ID" value="KAJ4961227.1"/>
    <property type="molecule type" value="Genomic_DNA"/>
</dbReference>
<dbReference type="GO" id="GO:0010268">
    <property type="term" value="P:brassinosteroid homeostasis"/>
    <property type="evidence" value="ECO:0007669"/>
    <property type="project" value="TreeGrafter"/>
</dbReference>
<dbReference type="PRINTS" id="PR00385">
    <property type="entry name" value="P450"/>
</dbReference>
<keyword evidence="13 14" id="KW-0349">Heme</keyword>
<evidence type="ECO:0000256" key="13">
    <source>
        <dbReference type="PIRSR" id="PIRSR602401-1"/>
    </source>
</evidence>
<reference evidence="15" key="1">
    <citation type="journal article" date="2023" name="Plant J.">
        <title>The genome of the king protea, Protea cynaroides.</title>
        <authorList>
            <person name="Chang J."/>
            <person name="Duong T.A."/>
            <person name="Schoeman C."/>
            <person name="Ma X."/>
            <person name="Roodt D."/>
            <person name="Barker N."/>
            <person name="Li Z."/>
            <person name="Van de Peer Y."/>
            <person name="Mizrachi E."/>
        </authorList>
    </citation>
    <scope>NUCLEOTIDE SEQUENCE</scope>
    <source>
        <tissue evidence="15">Young leaves</tissue>
    </source>
</reference>
<dbReference type="Pfam" id="PF00067">
    <property type="entry name" value="p450"/>
    <property type="match status" value="1"/>
</dbReference>
<dbReference type="GO" id="GO:0004497">
    <property type="term" value="F:monooxygenase activity"/>
    <property type="evidence" value="ECO:0007669"/>
    <property type="project" value="UniProtKB-KW"/>
</dbReference>
<dbReference type="PANTHER" id="PTHR24286">
    <property type="entry name" value="CYTOCHROME P450 26"/>
    <property type="match status" value="1"/>
</dbReference>
<evidence type="ECO:0000256" key="10">
    <source>
        <dbReference type="ARBA" id="ARBA00060577"/>
    </source>
</evidence>
<dbReference type="GO" id="GO:0016132">
    <property type="term" value="P:brassinosteroid biosynthetic process"/>
    <property type="evidence" value="ECO:0007669"/>
    <property type="project" value="TreeGrafter"/>
</dbReference>
<dbReference type="GO" id="GO:0016020">
    <property type="term" value="C:membrane"/>
    <property type="evidence" value="ECO:0007669"/>
    <property type="project" value="UniProtKB-SubCell"/>
</dbReference>
<accession>A0A9Q0HBW1</accession>
<dbReference type="GO" id="GO:0005506">
    <property type="term" value="F:iron ion binding"/>
    <property type="evidence" value="ECO:0007669"/>
    <property type="project" value="InterPro"/>
</dbReference>
<comment type="cofactor">
    <cofactor evidence="13">
        <name>heme</name>
        <dbReference type="ChEBI" id="CHEBI:30413"/>
    </cofactor>
</comment>
<dbReference type="GO" id="GO:0016705">
    <property type="term" value="F:oxidoreductase activity, acting on paired donors, with incorporation or reduction of molecular oxygen"/>
    <property type="evidence" value="ECO:0007669"/>
    <property type="project" value="InterPro"/>
</dbReference>
<protein>
    <recommendedName>
        <fullName evidence="11">Cytochrome P450 724B1</fullName>
    </recommendedName>
    <alternativeName>
        <fullName evidence="12">(22S)-22-hydroxycampesterol synthase</fullName>
    </alternativeName>
</protein>
<feature type="binding site" description="axial binding residue" evidence="13">
    <location>
        <position position="422"/>
    </location>
    <ligand>
        <name>heme</name>
        <dbReference type="ChEBI" id="CHEBI:30413"/>
    </ligand>
    <ligandPart>
        <name>Fe</name>
        <dbReference type="ChEBI" id="CHEBI:18248"/>
    </ligandPart>
</feature>
<evidence type="ECO:0000313" key="16">
    <source>
        <dbReference type="Proteomes" id="UP001141806"/>
    </source>
</evidence>
<dbReference type="PRINTS" id="PR00463">
    <property type="entry name" value="EP450I"/>
</dbReference>
<dbReference type="CDD" id="cd11043">
    <property type="entry name" value="CYP90-like"/>
    <property type="match status" value="1"/>
</dbReference>
<evidence type="ECO:0000256" key="1">
    <source>
        <dbReference type="ARBA" id="ARBA00004370"/>
    </source>
</evidence>
<keyword evidence="14" id="KW-0503">Monooxygenase</keyword>